<gene>
    <name evidence="8" type="ORF">DBT44_0000640</name>
    <name evidence="7" type="ORF">ODY61_00385</name>
</gene>
<protein>
    <submittedName>
        <fullName evidence="7">ABC transporter permease</fullName>
    </submittedName>
</protein>
<feature type="transmembrane region" description="Helical" evidence="5">
    <location>
        <begin position="208"/>
        <end position="229"/>
    </location>
</feature>
<dbReference type="GO" id="GO:0016020">
    <property type="term" value="C:membrane"/>
    <property type="evidence" value="ECO:0007669"/>
    <property type="project" value="UniProtKB-SubCell"/>
</dbReference>
<evidence type="ECO:0000256" key="5">
    <source>
        <dbReference type="SAM" id="Phobius"/>
    </source>
</evidence>
<reference evidence="8" key="3">
    <citation type="submission" date="2024-02" db="EMBL/GenBank/DDBJ databases">
        <authorList>
            <person name="Choi B."/>
        </authorList>
    </citation>
    <scope>NUCLEOTIDE SEQUENCE</scope>
    <source>
        <strain evidence="8">UMB1016</strain>
    </source>
</reference>
<evidence type="ECO:0000313" key="7">
    <source>
        <dbReference type="EMBL" id="MCY3086565.1"/>
    </source>
</evidence>
<feature type="transmembrane region" description="Helical" evidence="5">
    <location>
        <begin position="172"/>
        <end position="196"/>
    </location>
</feature>
<comment type="subcellular location">
    <subcellularLocation>
        <location evidence="1">Membrane</location>
        <topology evidence="1">Multi-pass membrane protein</topology>
    </subcellularLocation>
</comment>
<feature type="domain" description="ABC-2 type transporter transmembrane" evidence="6">
    <location>
        <begin position="76"/>
        <end position="308"/>
    </location>
</feature>
<feature type="transmembrane region" description="Helical" evidence="5">
    <location>
        <begin position="287"/>
        <end position="309"/>
    </location>
</feature>
<dbReference type="EMBL" id="JAOTMY010000001">
    <property type="protein sequence ID" value="MCY3086565.1"/>
    <property type="molecule type" value="Genomic_DNA"/>
</dbReference>
<dbReference type="GO" id="GO:0140359">
    <property type="term" value="F:ABC-type transporter activity"/>
    <property type="evidence" value="ECO:0007669"/>
    <property type="project" value="InterPro"/>
</dbReference>
<keyword evidence="2 5" id="KW-0812">Transmembrane</keyword>
<dbReference type="Proteomes" id="UP001069047">
    <property type="component" value="Unassembled WGS sequence"/>
</dbReference>
<accession>A0A9Q4H2H5</accession>
<proteinExistence type="predicted"/>
<reference evidence="7" key="2">
    <citation type="submission" date="2022-09" db="EMBL/GenBank/DDBJ databases">
        <title>Aerococcus urinae taxonomy study.</title>
        <authorList>
            <person name="Christensen J."/>
            <person name="Senneby E."/>
        </authorList>
    </citation>
    <scope>NUCLEOTIDE SEQUENCE</scope>
    <source>
        <strain evidence="7">LUND-41-B12</strain>
    </source>
</reference>
<name>A0A1E9PH69_9LACT</name>
<evidence type="ECO:0000259" key="6">
    <source>
        <dbReference type="Pfam" id="PF12698"/>
    </source>
</evidence>
<dbReference type="EMBL" id="CP145132">
    <property type="protein sequence ID" value="WWC54836.1"/>
    <property type="molecule type" value="Genomic_DNA"/>
</dbReference>
<evidence type="ECO:0000256" key="1">
    <source>
        <dbReference type="ARBA" id="ARBA00004141"/>
    </source>
</evidence>
<evidence type="ECO:0000313" key="9">
    <source>
        <dbReference type="Proteomes" id="UP000250354"/>
    </source>
</evidence>
<dbReference type="GeneID" id="86857518"/>
<keyword evidence="9" id="KW-1185">Reference proteome</keyword>
<evidence type="ECO:0000256" key="4">
    <source>
        <dbReference type="ARBA" id="ARBA00023136"/>
    </source>
</evidence>
<reference evidence="8 9" key="1">
    <citation type="journal article" date="2020" name="J. Bacteriol.">
        <title>Aerococcus urinae Isolated from Women with Lower Urinary Tract Symptoms: In Vitro Aggregation and Genome Analysis.</title>
        <authorList>
            <person name="Hilt E.E."/>
            <person name="Putonti C."/>
            <person name="Thomas-White K."/>
            <person name="Lewis A.L."/>
            <person name="Visick K.L."/>
            <person name="Gilbert N.M."/>
            <person name="Wolfe A.J."/>
        </authorList>
    </citation>
    <scope>NUCLEOTIDE SEQUENCE [LARGE SCALE GENOMIC DNA]</scope>
    <source>
        <strain evidence="8 9">UMB1016</strain>
    </source>
</reference>
<organism evidence="7 10">
    <name type="scientific">Aerococcus mictus</name>
    <dbReference type="NCBI Taxonomy" id="2976810"/>
    <lineage>
        <taxon>Bacteria</taxon>
        <taxon>Bacillati</taxon>
        <taxon>Bacillota</taxon>
        <taxon>Bacilli</taxon>
        <taxon>Lactobacillales</taxon>
        <taxon>Aerococcaceae</taxon>
        <taxon>Aerococcus</taxon>
    </lineage>
</organism>
<accession>A0A1E9PH69</accession>
<sequence>MKFIILNNNLKRLIQAKSYLWLSILIVFVTVAASAYVLTMDPPKPIIGVAPSASDLLAMDNDALAVEELSGEKQNYSPLITGQYDAYISKEAGKYQVTTVRNAALGEGLSQWLNERKIPNQPAPSGDHFKVLLSVLAMSSMILSLILYRFYFDDRQGIDQRIFSSGLSTFSYLSQQVLFTFLLLFTINALACGIVLPCFDLDLSGGLFLDLFVVELFAANFGMALSTLVKKNQEALLVGTMLSVLTMLLSGALLAVKEDSLQEQIQPIFPQFYIAKLGSALDGQVEALSQSLGVLLLYSLAFFVIALLMQKRRIID</sequence>
<feature type="transmembrane region" description="Helical" evidence="5">
    <location>
        <begin position="20"/>
        <end position="38"/>
    </location>
</feature>
<feature type="transmembrane region" description="Helical" evidence="5">
    <location>
        <begin position="236"/>
        <end position="256"/>
    </location>
</feature>
<evidence type="ECO:0000313" key="10">
    <source>
        <dbReference type="Proteomes" id="UP001069047"/>
    </source>
</evidence>
<dbReference type="Proteomes" id="UP000250354">
    <property type="component" value="Chromosome"/>
</dbReference>
<keyword evidence="3 5" id="KW-1133">Transmembrane helix</keyword>
<dbReference type="InterPro" id="IPR013525">
    <property type="entry name" value="ABC2_TM"/>
</dbReference>
<dbReference type="RefSeq" id="WP_070559629.1">
    <property type="nucleotide sequence ID" value="NZ_CAJHLG010000001.1"/>
</dbReference>
<dbReference type="AlphaFoldDB" id="A0A1E9PH69"/>
<keyword evidence="4 5" id="KW-0472">Membrane</keyword>
<dbReference type="Pfam" id="PF12698">
    <property type="entry name" value="ABC2_membrane_3"/>
    <property type="match status" value="1"/>
</dbReference>
<evidence type="ECO:0000256" key="2">
    <source>
        <dbReference type="ARBA" id="ARBA00022692"/>
    </source>
</evidence>
<evidence type="ECO:0000256" key="3">
    <source>
        <dbReference type="ARBA" id="ARBA00022989"/>
    </source>
</evidence>
<feature type="transmembrane region" description="Helical" evidence="5">
    <location>
        <begin position="131"/>
        <end position="151"/>
    </location>
</feature>
<evidence type="ECO:0000313" key="8">
    <source>
        <dbReference type="EMBL" id="WWC54836.1"/>
    </source>
</evidence>